<dbReference type="Pfam" id="PF00335">
    <property type="entry name" value="Tetraspanin"/>
    <property type="match status" value="1"/>
</dbReference>
<gene>
    <name evidence="7" type="ORF">GDO81_022185</name>
</gene>
<keyword evidence="5" id="KW-0325">Glycoprotein</keyword>
<keyword evidence="3 6" id="KW-1133">Transmembrane helix</keyword>
<dbReference type="PRINTS" id="PR00259">
    <property type="entry name" value="TMFOUR"/>
</dbReference>
<evidence type="ECO:0000256" key="1">
    <source>
        <dbReference type="ARBA" id="ARBA00004141"/>
    </source>
</evidence>
<dbReference type="Gene3D" id="1.10.1450.10">
    <property type="entry name" value="Tetraspanin"/>
    <property type="match status" value="1"/>
</dbReference>
<dbReference type="InterPro" id="IPR018499">
    <property type="entry name" value="Tetraspanin/Peripherin"/>
</dbReference>
<keyword evidence="2 6" id="KW-0812">Transmembrane</keyword>
<keyword evidence="4 6" id="KW-0472">Membrane</keyword>
<evidence type="ECO:0000256" key="4">
    <source>
        <dbReference type="ARBA" id="ARBA00023136"/>
    </source>
</evidence>
<evidence type="ECO:0000256" key="6">
    <source>
        <dbReference type="SAM" id="Phobius"/>
    </source>
</evidence>
<reference evidence="7" key="1">
    <citation type="thesis" date="2020" institute="ProQuest LLC" country="789 East Eisenhower Parkway, Ann Arbor, MI, USA">
        <title>Comparative Genomics and Chromosome Evolution.</title>
        <authorList>
            <person name="Mudd A.B."/>
        </authorList>
    </citation>
    <scope>NUCLEOTIDE SEQUENCE</scope>
    <source>
        <strain evidence="7">237g6f4</strain>
        <tissue evidence="7">Blood</tissue>
    </source>
</reference>
<feature type="transmembrane region" description="Helical" evidence="6">
    <location>
        <begin position="63"/>
        <end position="89"/>
    </location>
</feature>
<keyword evidence="8" id="KW-1185">Reference proteome</keyword>
<feature type="transmembrane region" description="Helical" evidence="6">
    <location>
        <begin position="30"/>
        <end position="51"/>
    </location>
</feature>
<dbReference type="SUPFAM" id="SSF48652">
    <property type="entry name" value="Tetraspanin"/>
    <property type="match status" value="1"/>
</dbReference>
<evidence type="ECO:0000256" key="3">
    <source>
        <dbReference type="ARBA" id="ARBA00022989"/>
    </source>
</evidence>
<feature type="non-terminal residue" evidence="7">
    <location>
        <position position="1"/>
    </location>
</feature>
<evidence type="ECO:0000256" key="2">
    <source>
        <dbReference type="ARBA" id="ARBA00022692"/>
    </source>
</evidence>
<dbReference type="Proteomes" id="UP000824782">
    <property type="component" value="Unassembled WGS sequence"/>
</dbReference>
<protein>
    <recommendedName>
        <fullName evidence="9">Tetraspanin</fullName>
    </recommendedName>
</protein>
<evidence type="ECO:0000313" key="7">
    <source>
        <dbReference type="EMBL" id="KAG8544605.1"/>
    </source>
</evidence>
<dbReference type="InterPro" id="IPR008952">
    <property type="entry name" value="Tetraspanin_EC2_sf"/>
</dbReference>
<evidence type="ECO:0008006" key="9">
    <source>
        <dbReference type="Google" id="ProtNLM"/>
    </source>
</evidence>
<proteinExistence type="predicted"/>
<dbReference type="EMBL" id="WNYA01002129">
    <property type="protein sequence ID" value="KAG8544605.1"/>
    <property type="molecule type" value="Genomic_DNA"/>
</dbReference>
<comment type="subcellular location">
    <subcellularLocation>
        <location evidence="1">Membrane</location>
        <topology evidence="1">Multi-pass membrane protein</topology>
    </subcellularLocation>
</comment>
<dbReference type="PANTHER" id="PTHR19282:SF551">
    <property type="entry name" value="RE08073P-RELATED"/>
    <property type="match status" value="1"/>
</dbReference>
<dbReference type="PANTHER" id="PTHR19282">
    <property type="entry name" value="TETRASPANIN"/>
    <property type="match status" value="1"/>
</dbReference>
<evidence type="ECO:0000256" key="5">
    <source>
        <dbReference type="ARBA" id="ARBA00023180"/>
    </source>
</evidence>
<name>A0AAV6ZBG1_ENGPU</name>
<comment type="caution">
    <text evidence="7">The sequence shown here is derived from an EMBL/GenBank/DDBJ whole genome shotgun (WGS) entry which is preliminary data.</text>
</comment>
<feature type="non-terminal residue" evidence="7">
    <location>
        <position position="155"/>
    </location>
</feature>
<evidence type="ECO:0000313" key="8">
    <source>
        <dbReference type="Proteomes" id="UP000824782"/>
    </source>
</evidence>
<dbReference type="AlphaFoldDB" id="A0AAV6ZBG1"/>
<dbReference type="GO" id="GO:0005886">
    <property type="term" value="C:plasma membrane"/>
    <property type="evidence" value="ECO:0007669"/>
    <property type="project" value="TreeGrafter"/>
</dbReference>
<organism evidence="7 8">
    <name type="scientific">Engystomops pustulosus</name>
    <name type="common">Tungara frog</name>
    <name type="synonym">Physalaemus pustulosus</name>
    <dbReference type="NCBI Taxonomy" id="76066"/>
    <lineage>
        <taxon>Eukaryota</taxon>
        <taxon>Metazoa</taxon>
        <taxon>Chordata</taxon>
        <taxon>Craniata</taxon>
        <taxon>Vertebrata</taxon>
        <taxon>Euteleostomi</taxon>
        <taxon>Amphibia</taxon>
        <taxon>Batrachia</taxon>
        <taxon>Anura</taxon>
        <taxon>Neobatrachia</taxon>
        <taxon>Hyloidea</taxon>
        <taxon>Leptodactylidae</taxon>
        <taxon>Leiuperinae</taxon>
        <taxon>Engystomops</taxon>
    </lineage>
</organism>
<accession>A0AAV6ZBG1</accession>
<sequence>ICGSILIGMGLWIKYGTESFVRTIGSHSACFLHVSLFCVAAGIVMVVLGFLGSYGAYWEKRVLLLIFLLIMLTLFICEVAAAVLVLAFADLAESIVKDKGLQSIRKNYYGSNGHGLVVESWDSIMKKFACCGFFGYEDFINSTFSVKTGLKYPKA</sequence>